<name>A0A9R1WXZ2_LACSA</name>
<evidence type="ECO:0000256" key="5">
    <source>
        <dbReference type="ARBA" id="ARBA00023175"/>
    </source>
</evidence>
<keyword evidence="8" id="KW-1185">Reference proteome</keyword>
<dbReference type="InterPro" id="IPR044986">
    <property type="entry name" value="KIF15/KIN-12"/>
</dbReference>
<dbReference type="PANTHER" id="PTHR37739">
    <property type="entry name" value="KINESIN-LIKE PROTEIN KIN-12D"/>
    <property type="match status" value="1"/>
</dbReference>
<keyword evidence="3" id="KW-0067">ATP-binding</keyword>
<evidence type="ECO:0000256" key="3">
    <source>
        <dbReference type="ARBA" id="ARBA00022840"/>
    </source>
</evidence>
<dbReference type="EMBL" id="NBSK02000008">
    <property type="protein sequence ID" value="KAJ0190749.1"/>
    <property type="molecule type" value="Genomic_DNA"/>
</dbReference>
<evidence type="ECO:0000256" key="2">
    <source>
        <dbReference type="ARBA" id="ARBA00022741"/>
    </source>
</evidence>
<dbReference type="Proteomes" id="UP000235145">
    <property type="component" value="Unassembled WGS sequence"/>
</dbReference>
<keyword evidence="1" id="KW-0493">Microtubule</keyword>
<accession>A0A9R1WXZ2</accession>
<dbReference type="GO" id="GO:0005524">
    <property type="term" value="F:ATP binding"/>
    <property type="evidence" value="ECO:0007669"/>
    <property type="project" value="UniProtKB-KW"/>
</dbReference>
<feature type="coiled-coil region" evidence="6">
    <location>
        <begin position="326"/>
        <end position="381"/>
    </location>
</feature>
<gene>
    <name evidence="7" type="ORF">LSAT_V11C800410910</name>
</gene>
<protein>
    <submittedName>
        <fullName evidence="7">Uncharacterized protein</fullName>
    </submittedName>
</protein>
<sequence length="659" mass="75546">MNSLVVSRICCSRININREDDHTVCTDQTCVNLKICDEKRLYMVWLKTLGEIVHNRDKPGMRVVYQGALVHQRLLVSSEVARSQDYEPLGADIGLFSMLTEQDTYNEEERQASIAKSRFSAKDYSDHMALWHCSRCINMLWNHVRVHVRDLCTHGNCLPVLSLFISCIIKVCIFPFFKAINIILMLVESGATVSCLMADDLGSSGVFAVAVVVKNDLGPSENTHESNGVKRSHTLVRGRGSSPFRCYWKNTLLNGLLFDFSLLQESASTRKDMKDEVEKLFPDLRQVQHELKMKTTQLDDMLIRYEKLEFCLSDTRSALLASKTCLQHAEETMNALSYQNDELRSLLEDLYHNKSETEEKLKEQKEIVKSLEKEIDCEASSVQEQILFSLEGITYDLNRASSERYRLCEQVNSLQEKLEMAYTRGKKMYAEQNDEKIKILENSVEELDNAINVLEKRVNEMEEELQRQHKIRDSLEVELQSLSQRLLTVESFRDCMDSNNSNLDQYEKLQEQIKDLEYERAEQANEYISELVIHAEAQALQYQQKSLEAMVSLMKTGPSKSSLEAQLLEKSEKSLVRGRGSSPFRCIANLVQKMNTEKDQELSLAKARLHELESVASSRQKRNAQVHAALSLSDIAVASKLFVAINPDQVLHFDRMYTL</sequence>
<feature type="coiled-coil region" evidence="6">
    <location>
        <begin position="430"/>
        <end position="526"/>
    </location>
</feature>
<evidence type="ECO:0000256" key="1">
    <source>
        <dbReference type="ARBA" id="ARBA00022701"/>
    </source>
</evidence>
<evidence type="ECO:0000313" key="8">
    <source>
        <dbReference type="Proteomes" id="UP000235145"/>
    </source>
</evidence>
<dbReference type="AlphaFoldDB" id="A0A9R1WXZ2"/>
<dbReference type="PANTHER" id="PTHR37739:SF18">
    <property type="entry name" value="KINESIN-LIKE PROTEIN KIN-12C"/>
    <property type="match status" value="1"/>
</dbReference>
<comment type="caution">
    <text evidence="7">The sequence shown here is derived from an EMBL/GenBank/DDBJ whole genome shotgun (WGS) entry which is preliminary data.</text>
</comment>
<dbReference type="GO" id="GO:0005874">
    <property type="term" value="C:microtubule"/>
    <property type="evidence" value="ECO:0007669"/>
    <property type="project" value="UniProtKB-KW"/>
</dbReference>
<proteinExistence type="predicted"/>
<reference evidence="7 8" key="1">
    <citation type="journal article" date="2017" name="Nat. Commun.">
        <title>Genome assembly with in vitro proximity ligation data and whole-genome triplication in lettuce.</title>
        <authorList>
            <person name="Reyes-Chin-Wo S."/>
            <person name="Wang Z."/>
            <person name="Yang X."/>
            <person name="Kozik A."/>
            <person name="Arikit S."/>
            <person name="Song C."/>
            <person name="Xia L."/>
            <person name="Froenicke L."/>
            <person name="Lavelle D.O."/>
            <person name="Truco M.J."/>
            <person name="Xia R."/>
            <person name="Zhu S."/>
            <person name="Xu C."/>
            <person name="Xu H."/>
            <person name="Xu X."/>
            <person name="Cox K."/>
            <person name="Korf I."/>
            <person name="Meyers B.C."/>
            <person name="Michelmore R.W."/>
        </authorList>
    </citation>
    <scope>NUCLEOTIDE SEQUENCE [LARGE SCALE GENOMIC DNA]</scope>
    <source>
        <strain evidence="8">cv. Salinas</strain>
        <tissue evidence="7">Seedlings</tissue>
    </source>
</reference>
<evidence type="ECO:0000256" key="4">
    <source>
        <dbReference type="ARBA" id="ARBA00023054"/>
    </source>
</evidence>
<keyword evidence="4 6" id="KW-0175">Coiled coil</keyword>
<keyword evidence="5" id="KW-0505">Motor protein</keyword>
<organism evidence="7 8">
    <name type="scientific">Lactuca sativa</name>
    <name type="common">Garden lettuce</name>
    <dbReference type="NCBI Taxonomy" id="4236"/>
    <lineage>
        <taxon>Eukaryota</taxon>
        <taxon>Viridiplantae</taxon>
        <taxon>Streptophyta</taxon>
        <taxon>Embryophyta</taxon>
        <taxon>Tracheophyta</taxon>
        <taxon>Spermatophyta</taxon>
        <taxon>Magnoliopsida</taxon>
        <taxon>eudicotyledons</taxon>
        <taxon>Gunneridae</taxon>
        <taxon>Pentapetalae</taxon>
        <taxon>asterids</taxon>
        <taxon>campanulids</taxon>
        <taxon>Asterales</taxon>
        <taxon>Asteraceae</taxon>
        <taxon>Cichorioideae</taxon>
        <taxon>Cichorieae</taxon>
        <taxon>Lactucinae</taxon>
        <taxon>Lactuca</taxon>
    </lineage>
</organism>
<keyword evidence="2" id="KW-0547">Nucleotide-binding</keyword>
<evidence type="ECO:0000256" key="6">
    <source>
        <dbReference type="SAM" id="Coils"/>
    </source>
</evidence>
<evidence type="ECO:0000313" key="7">
    <source>
        <dbReference type="EMBL" id="KAJ0190749.1"/>
    </source>
</evidence>